<reference evidence="3 4" key="1">
    <citation type="submission" date="2017-06" db="EMBL/GenBank/DDBJ databases">
        <authorList>
            <consortium name="Pathogen Informatics"/>
        </authorList>
    </citation>
    <scope>NUCLEOTIDE SEQUENCE [LARGE SCALE GENOMIC DNA]</scope>
    <source>
        <strain evidence="3 4">NCTC13788</strain>
    </source>
</reference>
<keyword evidence="3" id="KW-0328">Glycosyltransferase</keyword>
<dbReference type="CDD" id="cd03801">
    <property type="entry name" value="GT4_PimA-like"/>
    <property type="match status" value="1"/>
</dbReference>
<dbReference type="PANTHER" id="PTHR12526:SF627">
    <property type="entry name" value="D-RHAMNOSYLTRANSFERASE WBPZ"/>
    <property type="match status" value="1"/>
</dbReference>
<dbReference type="InterPro" id="IPR028098">
    <property type="entry name" value="Glyco_trans_4-like_N"/>
</dbReference>
<protein>
    <submittedName>
        <fullName evidence="3">Exopolysaccharide biosynthesis protein, glycosyltransferase</fullName>
        <ecNumber evidence="3">2.4.1.246</ecNumber>
    </submittedName>
</protein>
<dbReference type="GO" id="GO:0103011">
    <property type="term" value="F:mannosylfructose-phosphate synthase activity"/>
    <property type="evidence" value="ECO:0007669"/>
    <property type="project" value="UniProtKB-EC"/>
</dbReference>
<name>A0A239SS90_9STRE</name>
<dbReference type="STRING" id="1123308.GCA_000380085_00321"/>
<proteinExistence type="predicted"/>
<dbReference type="Pfam" id="PF00534">
    <property type="entry name" value="Glycos_transf_1"/>
    <property type="match status" value="1"/>
</dbReference>
<dbReference type="Gene3D" id="3.40.50.2000">
    <property type="entry name" value="Glycogen Phosphorylase B"/>
    <property type="match status" value="2"/>
</dbReference>
<dbReference type="Proteomes" id="UP000215185">
    <property type="component" value="Chromosome 1"/>
</dbReference>
<evidence type="ECO:0000313" key="3">
    <source>
        <dbReference type="EMBL" id="SNU88277.1"/>
    </source>
</evidence>
<evidence type="ECO:0000313" key="4">
    <source>
        <dbReference type="Proteomes" id="UP000215185"/>
    </source>
</evidence>
<feature type="domain" description="Glycosyl transferase family 1" evidence="1">
    <location>
        <begin position="177"/>
        <end position="331"/>
    </location>
</feature>
<keyword evidence="4" id="KW-1185">Reference proteome</keyword>
<dbReference type="EC" id="2.4.1.246" evidence="3"/>
<dbReference type="SUPFAM" id="SSF53756">
    <property type="entry name" value="UDP-Glycosyltransferase/glycogen phosphorylase"/>
    <property type="match status" value="1"/>
</dbReference>
<dbReference type="Pfam" id="PF13439">
    <property type="entry name" value="Glyco_transf_4"/>
    <property type="match status" value="1"/>
</dbReference>
<gene>
    <name evidence="3" type="primary">epsG</name>
    <name evidence="3" type="ORF">SAMEA4412692_00981</name>
</gene>
<dbReference type="PANTHER" id="PTHR12526">
    <property type="entry name" value="GLYCOSYLTRANSFERASE"/>
    <property type="match status" value="1"/>
</dbReference>
<dbReference type="AlphaFoldDB" id="A0A239SS90"/>
<dbReference type="OrthoDB" id="9804196at2"/>
<dbReference type="eggNOG" id="COG0438">
    <property type="taxonomic scope" value="Bacteria"/>
</dbReference>
<dbReference type="RefSeq" id="WP_018372884.1">
    <property type="nucleotide sequence ID" value="NZ_LT906439.1"/>
</dbReference>
<evidence type="ECO:0000259" key="1">
    <source>
        <dbReference type="Pfam" id="PF00534"/>
    </source>
</evidence>
<feature type="domain" description="Glycosyltransferase subfamily 4-like N-terminal" evidence="2">
    <location>
        <begin position="14"/>
        <end position="160"/>
    </location>
</feature>
<keyword evidence="3" id="KW-0808">Transferase</keyword>
<organism evidence="3 4">
    <name type="scientific">Streptococcus merionis</name>
    <dbReference type="NCBI Taxonomy" id="400065"/>
    <lineage>
        <taxon>Bacteria</taxon>
        <taxon>Bacillati</taxon>
        <taxon>Bacillota</taxon>
        <taxon>Bacilli</taxon>
        <taxon>Lactobacillales</taxon>
        <taxon>Streptococcaceae</taxon>
        <taxon>Streptococcus</taxon>
    </lineage>
</organism>
<accession>A0A239SS90</accession>
<dbReference type="KEGG" id="smen:SAMEA4412692_0981"/>
<evidence type="ECO:0000259" key="2">
    <source>
        <dbReference type="Pfam" id="PF13439"/>
    </source>
</evidence>
<dbReference type="EMBL" id="LT906439">
    <property type="protein sequence ID" value="SNU88277.1"/>
    <property type="molecule type" value="Genomic_DNA"/>
</dbReference>
<dbReference type="InterPro" id="IPR001296">
    <property type="entry name" value="Glyco_trans_1"/>
</dbReference>
<sequence>MSKILHISRTMGQGGAEKIVFQLCEEFKDEFSEIYVASRGGHLVNALEKHAINHLTIDDIEKKTISVLLKNFLQLNKLIKKHDIGIVHIHHRMGLVYAQMLRLFNPKLKVIYTAHNIFKDNYFLYKLLLTKVICIAVGKGVKDSLPLKNKKHVIVIYNGVRKPEDEYIPTELKGFEGTKILCIARLSEQKGHKYLLDSVKQLKDELPENDFKVYFLGEDEHGHEHVLRELVAEYKISNKIEFLGYKKDVHNYINDCDFAVLPSLWEGFPLTPIEVFMNKRTIVATDIKGTDEIVNESNGMLVTPADAISLKEGMKKLLENLDLRNAKEEQAFISYTNNFSFERFVSQYREIYKDKE</sequence>